<feature type="compositionally biased region" description="Basic and acidic residues" evidence="1">
    <location>
        <begin position="170"/>
        <end position="179"/>
    </location>
</feature>
<keyword evidence="2" id="KW-0732">Signal</keyword>
<evidence type="ECO:0000256" key="1">
    <source>
        <dbReference type="SAM" id="MobiDB-lite"/>
    </source>
</evidence>
<organism evidence="3 4">
    <name type="scientific">Fistulifera solaris</name>
    <name type="common">Oleaginous diatom</name>
    <dbReference type="NCBI Taxonomy" id="1519565"/>
    <lineage>
        <taxon>Eukaryota</taxon>
        <taxon>Sar</taxon>
        <taxon>Stramenopiles</taxon>
        <taxon>Ochrophyta</taxon>
        <taxon>Bacillariophyta</taxon>
        <taxon>Bacillariophyceae</taxon>
        <taxon>Bacillariophycidae</taxon>
        <taxon>Naviculales</taxon>
        <taxon>Naviculaceae</taxon>
        <taxon>Fistulifera</taxon>
    </lineage>
</organism>
<name>A0A1Z5JZ22_FISSO</name>
<dbReference type="AlphaFoldDB" id="A0A1Z5JZ22"/>
<comment type="caution">
    <text evidence="3">The sequence shown here is derived from an EMBL/GenBank/DDBJ whole genome shotgun (WGS) entry which is preliminary data.</text>
</comment>
<evidence type="ECO:0000313" key="3">
    <source>
        <dbReference type="EMBL" id="GAX19096.1"/>
    </source>
</evidence>
<evidence type="ECO:0000313" key="4">
    <source>
        <dbReference type="Proteomes" id="UP000198406"/>
    </source>
</evidence>
<evidence type="ECO:0000256" key="2">
    <source>
        <dbReference type="SAM" id="SignalP"/>
    </source>
</evidence>
<proteinExistence type="predicted"/>
<dbReference type="OrthoDB" id="46209at2759"/>
<accession>A0A1Z5JZ22</accession>
<feature type="signal peptide" evidence="2">
    <location>
        <begin position="1"/>
        <end position="19"/>
    </location>
</feature>
<sequence length="186" mass="21270">MICVRYWLFLAFSVRAFRAEATSRWGLFRKQYTPLLFFTVPKGMISECDAMERAVCALERDIGIRVERLDLLRQPETEAILGLLTQKTPPFLYHRESGQSLHVPTGGNAIDMIRLRAWAKGRMLSSPSGARGSVSGIASRAPTAARQQRELEEEEDMIENMSLTPTQLEGKQKMKERTRERNRKKP</sequence>
<reference evidence="3 4" key="1">
    <citation type="journal article" date="2015" name="Plant Cell">
        <title>Oil accumulation by the oleaginous diatom Fistulifera solaris as revealed by the genome and transcriptome.</title>
        <authorList>
            <person name="Tanaka T."/>
            <person name="Maeda Y."/>
            <person name="Veluchamy A."/>
            <person name="Tanaka M."/>
            <person name="Abida H."/>
            <person name="Marechal E."/>
            <person name="Bowler C."/>
            <person name="Muto M."/>
            <person name="Sunaga Y."/>
            <person name="Tanaka M."/>
            <person name="Yoshino T."/>
            <person name="Taniguchi T."/>
            <person name="Fukuda Y."/>
            <person name="Nemoto M."/>
            <person name="Matsumoto M."/>
            <person name="Wong P.S."/>
            <person name="Aburatani S."/>
            <person name="Fujibuchi W."/>
        </authorList>
    </citation>
    <scope>NUCLEOTIDE SEQUENCE [LARGE SCALE GENOMIC DNA]</scope>
    <source>
        <strain evidence="3 4">JPCC DA0580</strain>
    </source>
</reference>
<dbReference type="Proteomes" id="UP000198406">
    <property type="component" value="Unassembled WGS sequence"/>
</dbReference>
<feature type="region of interest" description="Disordered" evidence="1">
    <location>
        <begin position="126"/>
        <end position="186"/>
    </location>
</feature>
<gene>
    <name evidence="3" type="ORF">FisN_3Lh031</name>
</gene>
<dbReference type="EMBL" id="BDSP01000134">
    <property type="protein sequence ID" value="GAX19096.1"/>
    <property type="molecule type" value="Genomic_DNA"/>
</dbReference>
<evidence type="ECO:0008006" key="5">
    <source>
        <dbReference type="Google" id="ProtNLM"/>
    </source>
</evidence>
<feature type="chain" id="PRO_5012193535" description="Glutaredoxin domain-containing protein" evidence="2">
    <location>
        <begin position="20"/>
        <end position="186"/>
    </location>
</feature>
<keyword evidence="4" id="KW-1185">Reference proteome</keyword>
<dbReference type="InParanoid" id="A0A1Z5JZ22"/>
<protein>
    <recommendedName>
        <fullName evidence="5">Glutaredoxin domain-containing protein</fullName>
    </recommendedName>
</protein>